<dbReference type="EMBL" id="CP104003">
    <property type="protein sequence ID" value="UWM52782.1"/>
    <property type="molecule type" value="Genomic_DNA"/>
</dbReference>
<dbReference type="Proteomes" id="UP001057580">
    <property type="component" value="Chromosome"/>
</dbReference>
<keyword evidence="1" id="KW-1133">Transmembrane helix</keyword>
<sequence>MRPRLPSLRPFSVGTGLFAGVCAGLLAHHLAPGVAIPDLGSGPGVGLAPAVGFLVLLGVWVALEQVPEAVDRLLLARGHYALGAFALCPALAVLVVDATGAVALAEATRVQALVVALVGLAATSAATGQRARLLREREAVELAVEAVEVRRRRLAVTAASFVVFYAGFAAVYPAVFSVASFVGMAIGLGVGAFVVGERRVDLTVLDRGLLVGASGHLGASLVAWQRVHSVTVDGDTLTVRRGLPWPLVYRVDLGESDDRNAVVETLRARVDGR</sequence>
<keyword evidence="3" id="KW-1185">Reference proteome</keyword>
<feature type="transmembrane region" description="Helical" evidence="1">
    <location>
        <begin position="45"/>
        <end position="63"/>
    </location>
</feature>
<protein>
    <submittedName>
        <fullName evidence="2">Uncharacterized protein</fullName>
    </submittedName>
</protein>
<feature type="transmembrane region" description="Helical" evidence="1">
    <location>
        <begin position="154"/>
        <end position="172"/>
    </location>
</feature>
<accession>A0A9E7QZE2</accession>
<evidence type="ECO:0000256" key="1">
    <source>
        <dbReference type="SAM" id="Phobius"/>
    </source>
</evidence>
<feature type="transmembrane region" description="Helical" evidence="1">
    <location>
        <begin position="110"/>
        <end position="128"/>
    </location>
</feature>
<evidence type="ECO:0000313" key="2">
    <source>
        <dbReference type="EMBL" id="UWM52782.1"/>
    </source>
</evidence>
<dbReference type="AlphaFoldDB" id="A0A9E7QZE2"/>
<reference evidence="2" key="1">
    <citation type="submission" date="2022-09" db="EMBL/GenBank/DDBJ databases">
        <title>Diverse halophilic archaea isolated from saline environments.</title>
        <authorList>
            <person name="Cui H.-L."/>
        </authorList>
    </citation>
    <scope>NUCLEOTIDE SEQUENCE</scope>
    <source>
        <strain evidence="2">ZS-35-S2</strain>
    </source>
</reference>
<name>A0A9E7QZE2_9EURY</name>
<dbReference type="RefSeq" id="WP_260591777.1">
    <property type="nucleotide sequence ID" value="NZ_CP104003.1"/>
</dbReference>
<evidence type="ECO:0000313" key="3">
    <source>
        <dbReference type="Proteomes" id="UP001057580"/>
    </source>
</evidence>
<dbReference type="GeneID" id="74943061"/>
<keyword evidence="1" id="KW-0812">Transmembrane</keyword>
<organism evidence="2 3">
    <name type="scientific">Salinirubellus salinus</name>
    <dbReference type="NCBI Taxonomy" id="1364945"/>
    <lineage>
        <taxon>Archaea</taxon>
        <taxon>Methanobacteriati</taxon>
        <taxon>Methanobacteriota</taxon>
        <taxon>Stenosarchaea group</taxon>
        <taxon>Halobacteria</taxon>
        <taxon>Halobacteriales</taxon>
        <taxon>Natronomonadaceae</taxon>
        <taxon>Salinirubellus</taxon>
    </lineage>
</organism>
<dbReference type="KEGG" id="ssai:N0B31_11525"/>
<keyword evidence="1" id="KW-0472">Membrane</keyword>
<proteinExistence type="predicted"/>
<feature type="transmembrane region" description="Helical" evidence="1">
    <location>
        <begin position="84"/>
        <end position="104"/>
    </location>
</feature>
<gene>
    <name evidence="2" type="ORF">N0B31_11525</name>
</gene>